<evidence type="ECO:0000313" key="3">
    <source>
        <dbReference type="Proteomes" id="UP000462055"/>
    </source>
</evidence>
<protein>
    <submittedName>
        <fullName evidence="2">PQQ-binding-like beta-propeller repeat protein</fullName>
    </submittedName>
</protein>
<dbReference type="InterPro" id="IPR011047">
    <property type="entry name" value="Quinoprotein_ADH-like_sf"/>
</dbReference>
<dbReference type="RefSeq" id="WP_151592556.1">
    <property type="nucleotide sequence ID" value="NZ_WBMS02000004.1"/>
</dbReference>
<organism evidence="2 3">
    <name type="scientific">Actinomadura physcomitrii</name>
    <dbReference type="NCBI Taxonomy" id="2650748"/>
    <lineage>
        <taxon>Bacteria</taxon>
        <taxon>Bacillati</taxon>
        <taxon>Actinomycetota</taxon>
        <taxon>Actinomycetes</taxon>
        <taxon>Streptosporangiales</taxon>
        <taxon>Thermomonosporaceae</taxon>
        <taxon>Actinomadura</taxon>
    </lineage>
</organism>
<comment type="caution">
    <text evidence="2">The sequence shown here is derived from an EMBL/GenBank/DDBJ whole genome shotgun (WGS) entry which is preliminary data.</text>
</comment>
<dbReference type="Gene3D" id="2.130.10.10">
    <property type="entry name" value="YVTN repeat-like/Quinoprotein amine dehydrogenase"/>
    <property type="match status" value="1"/>
</dbReference>
<evidence type="ECO:0000259" key="1">
    <source>
        <dbReference type="Pfam" id="PF13360"/>
    </source>
</evidence>
<dbReference type="SUPFAM" id="SSF50998">
    <property type="entry name" value="Quinoprotein alcohol dehydrogenase-like"/>
    <property type="match status" value="1"/>
</dbReference>
<name>A0A6I4M2W7_9ACTN</name>
<reference evidence="2" key="1">
    <citation type="submission" date="2019-12" db="EMBL/GenBank/DDBJ databases">
        <title>Actinomadura physcomitrii sp. nov., a novel actinomycete isolated from moss [Physcomitrium sphaericum (Ludw) Fuernr].</title>
        <authorList>
            <person name="Zhuang X."/>
        </authorList>
    </citation>
    <scope>NUCLEOTIDE SEQUENCE [LARGE SCALE GENOMIC DNA]</scope>
    <source>
        <strain evidence="2">LD22</strain>
    </source>
</reference>
<feature type="domain" description="Pyrrolo-quinoline quinone repeat" evidence="1">
    <location>
        <begin position="5"/>
        <end position="95"/>
    </location>
</feature>
<accession>A0A6I4M2W7</accession>
<dbReference type="Pfam" id="PF13360">
    <property type="entry name" value="PQQ_2"/>
    <property type="match status" value="1"/>
</dbReference>
<keyword evidence="3" id="KW-1185">Reference proteome</keyword>
<dbReference type="EMBL" id="WBMS02000004">
    <property type="protein sequence ID" value="MWA00103.1"/>
    <property type="molecule type" value="Genomic_DNA"/>
</dbReference>
<dbReference type="AlphaFoldDB" id="A0A6I4M2W7"/>
<dbReference type="InterPro" id="IPR002372">
    <property type="entry name" value="PQQ_rpt_dom"/>
</dbReference>
<sequence length="157" mass="15787">MCRGRWRSDAVPGTQNAAVSSGGLLYVAGGGEHSGAVAVDAATGRTRWQAPVPDPNGTLKASPAVAGGAVSLTVDGKLVNLEAATGKPRWTAVINNSNDGGVPLSGAAEGHDLPVELWRVVVLTAAITTTRHNSTVGTVVVGLAGEPAQTNSRGRTT</sequence>
<dbReference type="Proteomes" id="UP000462055">
    <property type="component" value="Unassembled WGS sequence"/>
</dbReference>
<gene>
    <name evidence="2" type="ORF">F8568_006880</name>
</gene>
<proteinExistence type="predicted"/>
<evidence type="ECO:0000313" key="2">
    <source>
        <dbReference type="EMBL" id="MWA00103.1"/>
    </source>
</evidence>
<dbReference type="InterPro" id="IPR015943">
    <property type="entry name" value="WD40/YVTN_repeat-like_dom_sf"/>
</dbReference>